<dbReference type="PANTHER" id="PTHR43017:SF1">
    <property type="entry name" value="ACETYLTRANSFERASE YJL218W-RELATED"/>
    <property type="match status" value="1"/>
</dbReference>
<dbReference type="EMBL" id="JBHTOF010000103">
    <property type="protein sequence ID" value="MFD1466453.1"/>
    <property type="molecule type" value="Genomic_DNA"/>
</dbReference>
<dbReference type="InterPro" id="IPR024688">
    <property type="entry name" value="Mac_dom"/>
</dbReference>
<organism evidence="7 8">
    <name type="scientific">Lapidilactobacillus mulanensis</name>
    <dbReference type="NCBI Taxonomy" id="2485999"/>
    <lineage>
        <taxon>Bacteria</taxon>
        <taxon>Bacillati</taxon>
        <taxon>Bacillota</taxon>
        <taxon>Bacilli</taxon>
        <taxon>Lactobacillales</taxon>
        <taxon>Lactobacillaceae</taxon>
        <taxon>Lapidilactobacillus</taxon>
    </lineage>
</organism>
<sequence length="206" mass="22833">MRSEEDVLLAGKLYYSPEPTLVKLRNRAKELCYQYNITAPSQQAQRNEILNQLIDCPTKDAYIELPTRMDIGSHIHVGKHFYANYDCFFLDDGLIRIGDNVMLGPRVSLYTAGHPIDAAIRNEDLEYGRPITIGSDVWIGGNAVILPGVTIGSNVVIGAGSIVTKDVPDDVIVAGNPAQILRAITAEDTHKWQLEKDHYLAEKQAD</sequence>
<comment type="similarity">
    <text evidence="1 5">Belongs to the transferase hexapeptide repeat family.</text>
</comment>
<dbReference type="InterPro" id="IPR039369">
    <property type="entry name" value="LacA-like"/>
</dbReference>
<evidence type="ECO:0000259" key="6">
    <source>
        <dbReference type="SMART" id="SM01266"/>
    </source>
</evidence>
<evidence type="ECO:0000256" key="3">
    <source>
        <dbReference type="ARBA" id="ARBA00022737"/>
    </source>
</evidence>
<evidence type="ECO:0000256" key="1">
    <source>
        <dbReference type="ARBA" id="ARBA00007274"/>
    </source>
</evidence>
<comment type="caution">
    <text evidence="7">The sequence shown here is derived from an EMBL/GenBank/DDBJ whole genome shotgun (WGS) entry which is preliminary data.</text>
</comment>
<dbReference type="InterPro" id="IPR001451">
    <property type="entry name" value="Hexapep"/>
</dbReference>
<evidence type="ECO:0000256" key="5">
    <source>
        <dbReference type="RuleBase" id="RU367021"/>
    </source>
</evidence>
<gene>
    <name evidence="7" type="ORF">ACFQ4L_10310</name>
</gene>
<dbReference type="SUPFAM" id="SSF51161">
    <property type="entry name" value="Trimeric LpxA-like enzymes"/>
    <property type="match status" value="1"/>
</dbReference>
<keyword evidence="4 5" id="KW-0012">Acyltransferase</keyword>
<dbReference type="GO" id="GO:0016746">
    <property type="term" value="F:acyltransferase activity"/>
    <property type="evidence" value="ECO:0007669"/>
    <property type="project" value="UniProtKB-KW"/>
</dbReference>
<protein>
    <recommendedName>
        <fullName evidence="5">Acetyltransferase</fullName>
        <ecNumber evidence="5">2.3.1.-</ecNumber>
    </recommendedName>
</protein>
<dbReference type="Pfam" id="PF12464">
    <property type="entry name" value="Mac"/>
    <property type="match status" value="1"/>
</dbReference>
<dbReference type="InterPro" id="IPR011004">
    <property type="entry name" value="Trimer_LpxA-like_sf"/>
</dbReference>
<evidence type="ECO:0000256" key="2">
    <source>
        <dbReference type="ARBA" id="ARBA00022679"/>
    </source>
</evidence>
<dbReference type="Pfam" id="PF00132">
    <property type="entry name" value="Hexapep"/>
    <property type="match status" value="1"/>
</dbReference>
<dbReference type="CDD" id="cd03357">
    <property type="entry name" value="LbH_MAT_GAT"/>
    <property type="match status" value="1"/>
</dbReference>
<accession>A0ABW4DRL4</accession>
<reference evidence="8" key="1">
    <citation type="journal article" date="2019" name="Int. J. Syst. Evol. Microbiol.">
        <title>The Global Catalogue of Microorganisms (GCM) 10K type strain sequencing project: providing services to taxonomists for standard genome sequencing and annotation.</title>
        <authorList>
            <consortium name="The Broad Institute Genomics Platform"/>
            <consortium name="The Broad Institute Genome Sequencing Center for Infectious Disease"/>
            <person name="Wu L."/>
            <person name="Ma J."/>
        </authorList>
    </citation>
    <scope>NUCLEOTIDE SEQUENCE [LARGE SCALE GENOMIC DNA]</scope>
    <source>
        <strain evidence="8">CCM 8951</strain>
    </source>
</reference>
<dbReference type="SMART" id="SM01266">
    <property type="entry name" value="Mac"/>
    <property type="match status" value="1"/>
</dbReference>
<proteinExistence type="inferred from homology"/>
<dbReference type="PROSITE" id="PS00101">
    <property type="entry name" value="HEXAPEP_TRANSFERASES"/>
    <property type="match status" value="1"/>
</dbReference>
<evidence type="ECO:0000256" key="4">
    <source>
        <dbReference type="ARBA" id="ARBA00023315"/>
    </source>
</evidence>
<dbReference type="PANTHER" id="PTHR43017">
    <property type="entry name" value="GALACTOSIDE O-ACETYLTRANSFERASE"/>
    <property type="match status" value="1"/>
</dbReference>
<keyword evidence="2 5" id="KW-0808">Transferase</keyword>
<dbReference type="Gene3D" id="2.160.10.10">
    <property type="entry name" value="Hexapeptide repeat proteins"/>
    <property type="match status" value="1"/>
</dbReference>
<keyword evidence="3" id="KW-0677">Repeat</keyword>
<dbReference type="RefSeq" id="WP_125577423.1">
    <property type="nucleotide sequence ID" value="NZ_JBHTOF010000103.1"/>
</dbReference>
<dbReference type="InterPro" id="IPR018357">
    <property type="entry name" value="Hexapep_transf_CS"/>
</dbReference>
<evidence type="ECO:0000313" key="7">
    <source>
        <dbReference type="EMBL" id="MFD1466453.1"/>
    </source>
</evidence>
<keyword evidence="8" id="KW-1185">Reference proteome</keyword>
<dbReference type="Proteomes" id="UP001597244">
    <property type="component" value="Unassembled WGS sequence"/>
</dbReference>
<name>A0ABW4DRL4_9LACO</name>
<dbReference type="EC" id="2.3.1.-" evidence="5"/>
<feature type="domain" description="Maltose/galactoside acetyltransferase" evidence="6">
    <location>
        <begin position="5"/>
        <end position="58"/>
    </location>
</feature>
<evidence type="ECO:0000313" key="8">
    <source>
        <dbReference type="Proteomes" id="UP001597244"/>
    </source>
</evidence>